<gene>
    <name evidence="8" type="ORF">CSSPTR1EN2_LOCUS6536</name>
</gene>
<dbReference type="Pfam" id="PF25041">
    <property type="entry name" value="UFL1_C"/>
    <property type="match status" value="1"/>
</dbReference>
<evidence type="ECO:0000259" key="7">
    <source>
        <dbReference type="Pfam" id="PF25041"/>
    </source>
</evidence>
<evidence type="ECO:0000313" key="8">
    <source>
        <dbReference type="EMBL" id="CAK9202696.1"/>
    </source>
</evidence>
<protein>
    <recommendedName>
        <fullName evidence="10">E3 UFM1-protein ligase 1</fullName>
    </recommendedName>
</protein>
<dbReference type="PANTHER" id="PTHR31057">
    <property type="entry name" value="E3 UFM1-PROTEIN LIGASE 1"/>
    <property type="match status" value="1"/>
</dbReference>
<name>A0ABP0TQS3_9BRYO</name>
<dbReference type="PANTHER" id="PTHR31057:SF0">
    <property type="entry name" value="E3 UFM1-PROTEIN LIGASE 1"/>
    <property type="match status" value="1"/>
</dbReference>
<accession>A0ABP0TQS3</accession>
<feature type="domain" description="E3 UFM1-protein ligase 1-like" evidence="6">
    <location>
        <begin position="569"/>
        <end position="698"/>
    </location>
</feature>
<proteinExistence type="inferred from homology"/>
<organism evidence="8 9">
    <name type="scientific">Sphagnum troendelagicum</name>
    <dbReference type="NCBI Taxonomy" id="128251"/>
    <lineage>
        <taxon>Eukaryota</taxon>
        <taxon>Viridiplantae</taxon>
        <taxon>Streptophyta</taxon>
        <taxon>Embryophyta</taxon>
        <taxon>Bryophyta</taxon>
        <taxon>Sphagnophytina</taxon>
        <taxon>Sphagnopsida</taxon>
        <taxon>Sphagnales</taxon>
        <taxon>Sphagnaceae</taxon>
        <taxon>Sphagnum</taxon>
    </lineage>
</organism>
<feature type="region of interest" description="Disordered" evidence="4">
    <location>
        <begin position="404"/>
        <end position="477"/>
    </location>
</feature>
<feature type="compositionally biased region" description="Basic residues" evidence="4">
    <location>
        <begin position="459"/>
        <end position="470"/>
    </location>
</feature>
<feature type="domain" description="E3 UFM1-protein ligase 1-like N-terminal" evidence="5">
    <location>
        <begin position="4"/>
        <end position="292"/>
    </location>
</feature>
<dbReference type="Proteomes" id="UP001497512">
    <property type="component" value="Chromosome 13"/>
</dbReference>
<evidence type="ECO:0000259" key="5">
    <source>
        <dbReference type="Pfam" id="PF09743"/>
    </source>
</evidence>
<dbReference type="InterPro" id="IPR056761">
    <property type="entry name" value="Ufl1-like_C"/>
</dbReference>
<dbReference type="InterPro" id="IPR056580">
    <property type="entry name" value="Ufl1_dom"/>
</dbReference>
<sequence length="833" mass="90096">MDAELQELQRLFEQAQEAKPSVRLSDRNVVELVSKLQELHLLDADLLHTVSGKEYITQERLKEEIKGEVCRLGRVSLVDLAATLGVELIHCERQAQQIVGNNTDLSLVQGEILAATYWDSVAEEINETLQEAGQISVGELARQFNVGAELLTGVLGSRLGTLIQGKLEGGQLYTPTFVARIRAMVRGAVRALIIPTPLSTLWISLQNQLREGDDGGVVGGVTGDGGLFQTILNQLIADGEVTGSLRGGNAMWTPAVFVVAQRESVEAFFSQNGYITYDALRKLTVPQPKQYLQAKYVDGIPLETVFVHSSTVSQLDAAAEEAIATNTWFDALPLLPPSFGISDVAKLVSLCPSVQRALKEGVAVILAETCMLSNTLIRSIIEKFENQARELAQKKSVIIANVTKDAEDHSGTPPVGTELDADDGGDTTQGKNARRKKGSHGVGANKPMLETDLVSGKGGKGKKRGPKNKHAISGLAGELGISAPKSTKTSLSSKGGIAASEDDDIFSHEDLAAKILEWYPDMDTAGTGDEGILVRTLAERLRPIVVSAWLDAKHAIFSAQAEERRRRVDSLQQKIDEVYANFQLFAKALDLFLGEKSTEVILHRHLLRTTGAEIADLFLTSQAMEQKLEEGGEAETAQDSAESLSTSQRLSLAKSLPGKNLSTKAVEMVESLEGKSVDAFDNALEAVVKESGLRLKKLDKKAERALLFAYRKGLASQVEDETDPVALLPKVVALLFVQVHSRALQAPGRAMAAAVTRLKGAVPEESFTTLVEYHSMTVQLLSLQAAANPEEEECTSDRALTKREVLESRMPKLKALVLSSSPAAAISFDNEKQ</sequence>
<evidence type="ECO:0000313" key="9">
    <source>
        <dbReference type="Proteomes" id="UP001497512"/>
    </source>
</evidence>
<keyword evidence="2" id="KW-0808">Transferase</keyword>
<dbReference type="Pfam" id="PF09743">
    <property type="entry name" value="E3_UFM1_ligase"/>
    <property type="match status" value="1"/>
</dbReference>
<reference evidence="8" key="1">
    <citation type="submission" date="2024-02" db="EMBL/GenBank/DDBJ databases">
        <authorList>
            <consortium name="ELIXIR-Norway"/>
            <consortium name="Elixir Norway"/>
        </authorList>
    </citation>
    <scope>NUCLEOTIDE SEQUENCE</scope>
</reference>
<evidence type="ECO:0000256" key="3">
    <source>
        <dbReference type="ARBA" id="ARBA00022786"/>
    </source>
</evidence>
<keyword evidence="9" id="KW-1185">Reference proteome</keyword>
<evidence type="ECO:0000256" key="4">
    <source>
        <dbReference type="SAM" id="MobiDB-lite"/>
    </source>
</evidence>
<evidence type="ECO:0008006" key="10">
    <source>
        <dbReference type="Google" id="ProtNLM"/>
    </source>
</evidence>
<dbReference type="InterPro" id="IPR056579">
    <property type="entry name" value="Ufl1_N"/>
</dbReference>
<evidence type="ECO:0000256" key="2">
    <source>
        <dbReference type="ARBA" id="ARBA00022679"/>
    </source>
</evidence>
<dbReference type="InterPro" id="IPR018611">
    <property type="entry name" value="Ufl1"/>
</dbReference>
<dbReference type="Pfam" id="PF23659">
    <property type="entry name" value="UFL1"/>
    <property type="match status" value="1"/>
</dbReference>
<dbReference type="EMBL" id="OZ019905">
    <property type="protein sequence ID" value="CAK9202696.1"/>
    <property type="molecule type" value="Genomic_DNA"/>
</dbReference>
<evidence type="ECO:0000259" key="6">
    <source>
        <dbReference type="Pfam" id="PF23659"/>
    </source>
</evidence>
<evidence type="ECO:0000256" key="1">
    <source>
        <dbReference type="ARBA" id="ARBA00010789"/>
    </source>
</evidence>
<feature type="domain" description="E3 UFM1-protein ligase-like C-terminal" evidence="7">
    <location>
        <begin position="703"/>
        <end position="816"/>
    </location>
</feature>
<comment type="similarity">
    <text evidence="1">Belongs to the UFL1 family.</text>
</comment>
<dbReference type="Pfam" id="PF25870">
    <property type="entry name" value="WHD_UFL1_5th"/>
    <property type="match status" value="1"/>
</dbReference>
<keyword evidence="3" id="KW-0833">Ubl conjugation pathway</keyword>